<accession>A0A3S0Q1L9</accession>
<gene>
    <name evidence="1" type="ORF">EJ063_12065</name>
</gene>
<dbReference type="EMBL" id="RXZH01000004">
    <property type="protein sequence ID" value="RTZ15802.1"/>
    <property type="molecule type" value="Genomic_DNA"/>
</dbReference>
<sequence length="223" mass="25969">MREFQVLERQKDYFICTIKGMHCRLVIDEYSQNLTLGMHTLHVEEITDRYEHFAKDAVFRLTLPLNEQDSIAICTLATGRKNRFTYKKCLRLGGKWEPILNEWVFSASVQEQVEALRKIVQSPPKLVEVTFHETITMPDKTLSLFGFELVKGMYAHRIPMMHKGVQLKGGDVIFVVEKPMHTIALPGTIVRLHVPESMIEDPDFREDYFGALSYRIIKQRVNR</sequence>
<dbReference type="AlphaFoldDB" id="A0A3S0Q1L9"/>
<name>A0A3S0Q1L9_9VIBR</name>
<organism evidence="1 2">
    <name type="scientific">Vibrio aquaticus</name>
    <dbReference type="NCBI Taxonomy" id="2496559"/>
    <lineage>
        <taxon>Bacteria</taxon>
        <taxon>Pseudomonadati</taxon>
        <taxon>Pseudomonadota</taxon>
        <taxon>Gammaproteobacteria</taxon>
        <taxon>Vibrionales</taxon>
        <taxon>Vibrionaceae</taxon>
        <taxon>Vibrio</taxon>
    </lineage>
</organism>
<dbReference type="RefSeq" id="WP_126574526.1">
    <property type="nucleotide sequence ID" value="NZ_RXZH01000004.1"/>
</dbReference>
<protein>
    <submittedName>
        <fullName evidence="1">Uncharacterized protein</fullName>
    </submittedName>
</protein>
<keyword evidence="2" id="KW-1185">Reference proteome</keyword>
<reference evidence="1 2" key="1">
    <citation type="submission" date="2018-12" db="EMBL/GenBank/DDBJ databases">
        <title>Vibrio sp. isolated from China Sea.</title>
        <authorList>
            <person name="Li Y."/>
        </authorList>
    </citation>
    <scope>NUCLEOTIDE SEQUENCE [LARGE SCALE GENOMIC DNA]</scope>
    <source>
        <strain evidence="1 2">BEI207</strain>
    </source>
</reference>
<comment type="caution">
    <text evidence="1">The sequence shown here is derived from an EMBL/GenBank/DDBJ whole genome shotgun (WGS) entry which is preliminary data.</text>
</comment>
<proteinExistence type="predicted"/>
<evidence type="ECO:0000313" key="1">
    <source>
        <dbReference type="EMBL" id="RTZ15802.1"/>
    </source>
</evidence>
<dbReference type="OrthoDB" id="5877270at2"/>
<evidence type="ECO:0000313" key="2">
    <source>
        <dbReference type="Proteomes" id="UP000268973"/>
    </source>
</evidence>
<dbReference type="Proteomes" id="UP000268973">
    <property type="component" value="Unassembled WGS sequence"/>
</dbReference>